<dbReference type="Pfam" id="PF02537">
    <property type="entry name" value="CRCB"/>
    <property type="match status" value="1"/>
</dbReference>
<comment type="function">
    <text evidence="9 10">Fluoride-specific ion channel. Important for reducing fluoride concentration in the cell, thus reducing its toxicity.</text>
</comment>
<dbReference type="HAMAP" id="MF_00454">
    <property type="entry name" value="FluC"/>
    <property type="match status" value="1"/>
</dbReference>
<feature type="transmembrane region" description="Helical" evidence="10">
    <location>
        <begin position="66"/>
        <end position="87"/>
    </location>
</feature>
<comment type="activity regulation">
    <text evidence="10">Na(+) is not transported, but it plays an essential structural role and its presence is essential for fluoride channel function.</text>
</comment>
<gene>
    <name evidence="11" type="primary">crcB_1</name>
    <name evidence="10" type="synonym">crcB</name>
    <name evidence="10" type="synonym">fluC</name>
    <name evidence="11" type="ORF">GCM10009655_18640</name>
</gene>
<evidence type="ECO:0000256" key="7">
    <source>
        <dbReference type="ARBA" id="ARBA00035120"/>
    </source>
</evidence>
<comment type="subcellular location">
    <subcellularLocation>
        <location evidence="1 10">Cell membrane</location>
        <topology evidence="1 10">Multi-pass membrane protein</topology>
    </subcellularLocation>
</comment>
<dbReference type="PANTHER" id="PTHR28259">
    <property type="entry name" value="FLUORIDE EXPORT PROTEIN 1-RELATED"/>
    <property type="match status" value="1"/>
</dbReference>
<evidence type="ECO:0000256" key="2">
    <source>
        <dbReference type="ARBA" id="ARBA00022475"/>
    </source>
</evidence>
<proteinExistence type="inferred from homology"/>
<organism evidence="11 12">
    <name type="scientific">Rhodoglobus aureus</name>
    <dbReference type="NCBI Taxonomy" id="191497"/>
    <lineage>
        <taxon>Bacteria</taxon>
        <taxon>Bacillati</taxon>
        <taxon>Actinomycetota</taxon>
        <taxon>Actinomycetes</taxon>
        <taxon>Micrococcales</taxon>
        <taxon>Microbacteriaceae</taxon>
        <taxon>Rhodoglobus</taxon>
    </lineage>
</organism>
<keyword evidence="6 10" id="KW-0407">Ion channel</keyword>
<accession>A0ABP4GCN2</accession>
<evidence type="ECO:0000256" key="9">
    <source>
        <dbReference type="ARBA" id="ARBA00049940"/>
    </source>
</evidence>
<keyword evidence="12" id="KW-1185">Reference proteome</keyword>
<feature type="binding site" evidence="10">
    <location>
        <position position="77"/>
    </location>
    <ligand>
        <name>Na(+)</name>
        <dbReference type="ChEBI" id="CHEBI:29101"/>
        <note>structural</note>
    </ligand>
</feature>
<keyword evidence="10" id="KW-0813">Transport</keyword>
<name>A0ABP4GCN2_9MICO</name>
<comment type="caution">
    <text evidence="11">The sequence shown here is derived from an EMBL/GenBank/DDBJ whole genome shotgun (WGS) entry which is preliminary data.</text>
</comment>
<keyword evidence="5 10" id="KW-0472">Membrane</keyword>
<keyword evidence="4 10" id="KW-1133">Transmembrane helix</keyword>
<keyword evidence="10" id="KW-0479">Metal-binding</keyword>
<dbReference type="Proteomes" id="UP001500943">
    <property type="component" value="Unassembled WGS sequence"/>
</dbReference>
<comment type="similarity">
    <text evidence="7 10">Belongs to the fluoride channel Fluc/FEX (TC 1.A.43) family.</text>
</comment>
<evidence type="ECO:0000256" key="5">
    <source>
        <dbReference type="ARBA" id="ARBA00023136"/>
    </source>
</evidence>
<feature type="transmembrane region" description="Helical" evidence="10">
    <location>
        <begin position="6"/>
        <end position="23"/>
    </location>
</feature>
<evidence type="ECO:0000256" key="8">
    <source>
        <dbReference type="ARBA" id="ARBA00035585"/>
    </source>
</evidence>
<dbReference type="EMBL" id="BAAAKW010000032">
    <property type="protein sequence ID" value="GAA1219426.1"/>
    <property type="molecule type" value="Genomic_DNA"/>
</dbReference>
<evidence type="ECO:0000313" key="11">
    <source>
        <dbReference type="EMBL" id="GAA1219426.1"/>
    </source>
</evidence>
<feature type="binding site" evidence="10">
    <location>
        <position position="74"/>
    </location>
    <ligand>
        <name>Na(+)</name>
        <dbReference type="ChEBI" id="CHEBI:29101"/>
        <note>structural</note>
    </ligand>
</feature>
<evidence type="ECO:0000256" key="10">
    <source>
        <dbReference type="HAMAP-Rule" id="MF_00454"/>
    </source>
</evidence>
<sequence>MTGGVVAAILVAGAGGSILRYLTARAFASNERFPWAVLIVNAVGSALGGMLAGLAHIGTIDPNLEVVLLTGLCGGLTTFSTLSVETIQFVTLKRVRTALVSVATNLVVGIGAAAAIYFWLIALAA</sequence>
<dbReference type="InterPro" id="IPR003691">
    <property type="entry name" value="FluC"/>
</dbReference>
<keyword evidence="2 10" id="KW-1003">Cell membrane</keyword>
<evidence type="ECO:0000256" key="6">
    <source>
        <dbReference type="ARBA" id="ARBA00023303"/>
    </source>
</evidence>
<evidence type="ECO:0000256" key="4">
    <source>
        <dbReference type="ARBA" id="ARBA00022989"/>
    </source>
</evidence>
<reference evidence="12" key="1">
    <citation type="journal article" date="2019" name="Int. J. Syst. Evol. Microbiol.">
        <title>The Global Catalogue of Microorganisms (GCM) 10K type strain sequencing project: providing services to taxonomists for standard genome sequencing and annotation.</title>
        <authorList>
            <consortium name="The Broad Institute Genomics Platform"/>
            <consortium name="The Broad Institute Genome Sequencing Center for Infectious Disease"/>
            <person name="Wu L."/>
            <person name="Ma J."/>
        </authorList>
    </citation>
    <scope>NUCLEOTIDE SEQUENCE [LARGE SCALE GENOMIC DNA]</scope>
    <source>
        <strain evidence="12">JCM 12762</strain>
    </source>
</reference>
<feature type="transmembrane region" description="Helical" evidence="10">
    <location>
        <begin position="35"/>
        <end position="60"/>
    </location>
</feature>
<dbReference type="PANTHER" id="PTHR28259:SF1">
    <property type="entry name" value="FLUORIDE EXPORT PROTEIN 1-RELATED"/>
    <property type="match status" value="1"/>
</dbReference>
<feature type="transmembrane region" description="Helical" evidence="10">
    <location>
        <begin position="99"/>
        <end position="122"/>
    </location>
</feature>
<keyword evidence="10" id="KW-0915">Sodium</keyword>
<evidence type="ECO:0000313" key="12">
    <source>
        <dbReference type="Proteomes" id="UP001500943"/>
    </source>
</evidence>
<dbReference type="RefSeq" id="WP_343925254.1">
    <property type="nucleotide sequence ID" value="NZ_BAAAKW010000032.1"/>
</dbReference>
<comment type="catalytic activity">
    <reaction evidence="8">
        <text>fluoride(in) = fluoride(out)</text>
        <dbReference type="Rhea" id="RHEA:76159"/>
        <dbReference type="ChEBI" id="CHEBI:17051"/>
    </reaction>
    <physiologicalReaction direction="left-to-right" evidence="8">
        <dbReference type="Rhea" id="RHEA:76160"/>
    </physiologicalReaction>
</comment>
<protein>
    <recommendedName>
        <fullName evidence="10">Fluoride-specific ion channel FluC</fullName>
    </recommendedName>
</protein>
<evidence type="ECO:0000256" key="3">
    <source>
        <dbReference type="ARBA" id="ARBA00022692"/>
    </source>
</evidence>
<keyword evidence="3 10" id="KW-0812">Transmembrane</keyword>
<evidence type="ECO:0000256" key="1">
    <source>
        <dbReference type="ARBA" id="ARBA00004651"/>
    </source>
</evidence>
<keyword evidence="10" id="KW-0406">Ion transport</keyword>